<gene>
    <name evidence="1" type="ORF">AMECASPLE_024330</name>
</gene>
<dbReference type="EMBL" id="JAHRIP010039931">
    <property type="protein sequence ID" value="MEQ2296384.1"/>
    <property type="molecule type" value="Genomic_DNA"/>
</dbReference>
<evidence type="ECO:0000313" key="2">
    <source>
        <dbReference type="Proteomes" id="UP001469553"/>
    </source>
</evidence>
<comment type="caution">
    <text evidence="1">The sequence shown here is derived from an EMBL/GenBank/DDBJ whole genome shotgun (WGS) entry which is preliminary data.</text>
</comment>
<dbReference type="Proteomes" id="UP001469553">
    <property type="component" value="Unassembled WGS sequence"/>
</dbReference>
<proteinExistence type="predicted"/>
<sequence length="107" mass="11849">MPCLSRLPVCCFVPASCSAGDLRGRGLFVGTRGFYSNNDVTEVRCHSLLVPVPGCAGRSISSVLEEFKWRRPQQPAPSTWMPQTREMVLLRHLPVSSFGSCTVHQTR</sequence>
<evidence type="ECO:0008006" key="3">
    <source>
        <dbReference type="Google" id="ProtNLM"/>
    </source>
</evidence>
<evidence type="ECO:0000313" key="1">
    <source>
        <dbReference type="EMBL" id="MEQ2296384.1"/>
    </source>
</evidence>
<protein>
    <recommendedName>
        <fullName evidence="3">Secreted protein</fullName>
    </recommendedName>
</protein>
<reference evidence="1 2" key="1">
    <citation type="submission" date="2021-06" db="EMBL/GenBank/DDBJ databases">
        <authorList>
            <person name="Palmer J.M."/>
        </authorList>
    </citation>
    <scope>NUCLEOTIDE SEQUENCE [LARGE SCALE GENOMIC DNA]</scope>
    <source>
        <strain evidence="1 2">AS_MEX2019</strain>
        <tissue evidence="1">Muscle</tissue>
    </source>
</reference>
<organism evidence="1 2">
    <name type="scientific">Ameca splendens</name>
    <dbReference type="NCBI Taxonomy" id="208324"/>
    <lineage>
        <taxon>Eukaryota</taxon>
        <taxon>Metazoa</taxon>
        <taxon>Chordata</taxon>
        <taxon>Craniata</taxon>
        <taxon>Vertebrata</taxon>
        <taxon>Euteleostomi</taxon>
        <taxon>Actinopterygii</taxon>
        <taxon>Neopterygii</taxon>
        <taxon>Teleostei</taxon>
        <taxon>Neoteleostei</taxon>
        <taxon>Acanthomorphata</taxon>
        <taxon>Ovalentaria</taxon>
        <taxon>Atherinomorphae</taxon>
        <taxon>Cyprinodontiformes</taxon>
        <taxon>Goodeidae</taxon>
        <taxon>Ameca</taxon>
    </lineage>
</organism>
<accession>A0ABV0YR95</accession>
<keyword evidence="2" id="KW-1185">Reference proteome</keyword>
<name>A0ABV0YR95_9TELE</name>